<protein>
    <submittedName>
        <fullName evidence="1">Gamma interferon inducible lysosomal thiol reductase (GILT) protein</fullName>
    </submittedName>
</protein>
<evidence type="ECO:0000313" key="2">
    <source>
        <dbReference type="Proteomes" id="UP000028834"/>
    </source>
</evidence>
<dbReference type="VEuPathDB" id="ToxoDB:TGRUB_291600B"/>
<organism evidence="1 2">
    <name type="scientific">Toxoplasma gondii RUB</name>
    <dbReference type="NCBI Taxonomy" id="935652"/>
    <lineage>
        <taxon>Eukaryota</taxon>
        <taxon>Sar</taxon>
        <taxon>Alveolata</taxon>
        <taxon>Apicomplexa</taxon>
        <taxon>Conoidasida</taxon>
        <taxon>Coccidia</taxon>
        <taxon>Eucoccidiorida</taxon>
        <taxon>Eimeriorina</taxon>
        <taxon>Sarcocystidae</taxon>
        <taxon>Toxoplasma</taxon>
    </lineage>
</organism>
<evidence type="ECO:0000313" key="1">
    <source>
        <dbReference type="EMBL" id="KFG62869.1"/>
    </source>
</evidence>
<sequence length="12" mass="1407">HGQSECYLNKVE</sequence>
<feature type="non-terminal residue" evidence="1">
    <location>
        <position position="1"/>
    </location>
</feature>
<accession>A0A086M1V1</accession>
<comment type="caution">
    <text evidence="1">The sequence shown here is derived from an EMBL/GenBank/DDBJ whole genome shotgun (WGS) entry which is preliminary data.</text>
</comment>
<reference evidence="1 2" key="1">
    <citation type="submission" date="2014-05" db="EMBL/GenBank/DDBJ databases">
        <authorList>
            <person name="Sibley D."/>
            <person name="Venepally P."/>
            <person name="Karamycheva S."/>
            <person name="Hadjithomas M."/>
            <person name="Khan A."/>
            <person name="Brunk B."/>
            <person name="Roos D."/>
            <person name="Caler E."/>
            <person name="Lorenzi H."/>
        </authorList>
    </citation>
    <scope>NUCLEOTIDE SEQUENCE [LARGE SCALE GENOMIC DNA]</scope>
    <source>
        <strain evidence="1 2">RUB</strain>
    </source>
</reference>
<feature type="non-terminal residue" evidence="1">
    <location>
        <position position="12"/>
    </location>
</feature>
<dbReference type="EMBL" id="AFYV02001128">
    <property type="protein sequence ID" value="KFG62869.1"/>
    <property type="molecule type" value="Genomic_DNA"/>
</dbReference>
<gene>
    <name evidence="1" type="ORF">TGRUB_291600B</name>
</gene>
<dbReference type="Proteomes" id="UP000028834">
    <property type="component" value="Unassembled WGS sequence"/>
</dbReference>
<proteinExistence type="predicted"/>
<name>A0A086M1V1_TOXGO</name>